<keyword evidence="2" id="KW-0378">Hydrolase</keyword>
<dbReference type="InterPro" id="IPR001650">
    <property type="entry name" value="Helicase_C-like"/>
</dbReference>
<name>A0AB34II96_PRYPA</name>
<dbReference type="AlphaFoldDB" id="A0AB34II96"/>
<evidence type="ECO:0000256" key="1">
    <source>
        <dbReference type="ARBA" id="ARBA00022741"/>
    </source>
</evidence>
<feature type="signal peptide" evidence="5">
    <location>
        <begin position="1"/>
        <end position="19"/>
    </location>
</feature>
<dbReference type="InterPro" id="IPR011545">
    <property type="entry name" value="DEAD/DEAH_box_helicase_dom"/>
</dbReference>
<dbReference type="SUPFAM" id="SSF52540">
    <property type="entry name" value="P-loop containing nucleoside triphosphate hydrolases"/>
    <property type="match status" value="1"/>
</dbReference>
<evidence type="ECO:0000313" key="9">
    <source>
        <dbReference type="Proteomes" id="UP001515480"/>
    </source>
</evidence>
<accession>A0AB34II96</accession>
<dbReference type="Pfam" id="PF00270">
    <property type="entry name" value="DEAD"/>
    <property type="match status" value="1"/>
</dbReference>
<keyword evidence="4" id="KW-0067">ATP-binding</keyword>
<dbReference type="InterPro" id="IPR044742">
    <property type="entry name" value="DEAD/DEAH_RhlB"/>
</dbReference>
<feature type="domain" description="Helicase ATP-binding" evidence="6">
    <location>
        <begin position="112"/>
        <end position="290"/>
    </location>
</feature>
<keyword evidence="9" id="KW-1185">Reference proteome</keyword>
<dbReference type="GO" id="GO:0016787">
    <property type="term" value="F:hydrolase activity"/>
    <property type="evidence" value="ECO:0007669"/>
    <property type="project" value="UniProtKB-KW"/>
</dbReference>
<reference evidence="8 9" key="1">
    <citation type="journal article" date="2024" name="Science">
        <title>Giant polyketide synthase enzymes in the biosynthesis of giant marine polyether toxins.</title>
        <authorList>
            <person name="Fallon T.R."/>
            <person name="Shende V.V."/>
            <person name="Wierzbicki I.H."/>
            <person name="Pendleton A.L."/>
            <person name="Watervoot N.F."/>
            <person name="Auber R.P."/>
            <person name="Gonzalez D.J."/>
            <person name="Wisecaver J.H."/>
            <person name="Moore B.S."/>
        </authorList>
    </citation>
    <scope>NUCLEOTIDE SEQUENCE [LARGE SCALE GENOMIC DNA]</scope>
    <source>
        <strain evidence="8 9">12B1</strain>
    </source>
</reference>
<gene>
    <name evidence="8" type="ORF">AB1Y20_013581</name>
</gene>
<keyword evidence="1" id="KW-0547">Nucleotide-binding</keyword>
<dbReference type="GO" id="GO:0003676">
    <property type="term" value="F:nucleic acid binding"/>
    <property type="evidence" value="ECO:0007669"/>
    <property type="project" value="InterPro"/>
</dbReference>
<dbReference type="SMART" id="SM00490">
    <property type="entry name" value="HELICc"/>
    <property type="match status" value="1"/>
</dbReference>
<organism evidence="8 9">
    <name type="scientific">Prymnesium parvum</name>
    <name type="common">Toxic golden alga</name>
    <dbReference type="NCBI Taxonomy" id="97485"/>
    <lineage>
        <taxon>Eukaryota</taxon>
        <taxon>Haptista</taxon>
        <taxon>Haptophyta</taxon>
        <taxon>Prymnesiophyceae</taxon>
        <taxon>Prymnesiales</taxon>
        <taxon>Prymnesiaceae</taxon>
        <taxon>Prymnesium</taxon>
    </lineage>
</organism>
<dbReference type="EMBL" id="JBGBPQ010000026">
    <property type="protein sequence ID" value="KAL1499066.1"/>
    <property type="molecule type" value="Genomic_DNA"/>
</dbReference>
<dbReference type="Gene3D" id="3.40.50.300">
    <property type="entry name" value="P-loop containing nucleotide triphosphate hydrolases"/>
    <property type="match status" value="2"/>
</dbReference>
<evidence type="ECO:0008006" key="10">
    <source>
        <dbReference type="Google" id="ProtNLM"/>
    </source>
</evidence>
<dbReference type="SMART" id="SM00487">
    <property type="entry name" value="DEXDc"/>
    <property type="match status" value="1"/>
</dbReference>
<keyword evidence="5" id="KW-0732">Signal</keyword>
<proteinExistence type="predicted"/>
<dbReference type="GO" id="GO:0004386">
    <property type="term" value="F:helicase activity"/>
    <property type="evidence" value="ECO:0007669"/>
    <property type="project" value="UniProtKB-KW"/>
</dbReference>
<evidence type="ECO:0000259" key="6">
    <source>
        <dbReference type="PROSITE" id="PS51192"/>
    </source>
</evidence>
<dbReference type="Pfam" id="PF00271">
    <property type="entry name" value="Helicase_C"/>
    <property type="match status" value="1"/>
</dbReference>
<dbReference type="PROSITE" id="PS51192">
    <property type="entry name" value="HELICASE_ATP_BIND_1"/>
    <property type="match status" value="1"/>
</dbReference>
<evidence type="ECO:0000313" key="8">
    <source>
        <dbReference type="EMBL" id="KAL1499066.1"/>
    </source>
</evidence>
<feature type="chain" id="PRO_5044186537" description="RNA helicase" evidence="5">
    <location>
        <begin position="20"/>
        <end position="490"/>
    </location>
</feature>
<sequence length="490" mass="53253">MLSCHLLAAAAAGLSAPRAAPPPAATAMRHAVRVRMTADEWGALDLWLQQQQQTSPPPRRLRPERTVLSAQGRGLPFFDALSFEQLGVPALTVAGLRRCGFDRPAVVQAAAFSPIASGEDTIIAHPAGSGKTLAYALPLVCHLLEVEAAEGRTADGHVRALVLVPSSEHARQTVDLLRGVANRKLRVSLATGGNKWRTQRERAAEGLEVLVATLGRLQAHLRAGSFSLSDVRRVVLDEADMAYKDAQLRSSWDKLRAEVPPSTAFSLVTSTMPSRVAQQTALDFPTAKLIRSAKLHMTRPGVWERLIACNGIGAADETGWDRQNMWGKRVDALLAELDAEAFNKVLVLCSSVSICVRLCEVLTLSADGVKVLSLHGGLDAEERTKALEALPVATFLQRDSPTNDLEPYPPRVLLSTERAMRGLDIPDLDTVFLFDFPREGDEYVRSIGKATRGERPPANVTFFVHGSQISMAKAFMTKDEQEEAISLERA</sequence>
<comment type="caution">
    <text evidence="8">The sequence shown here is derived from an EMBL/GenBank/DDBJ whole genome shotgun (WGS) entry which is preliminary data.</text>
</comment>
<dbReference type="GO" id="GO:0005524">
    <property type="term" value="F:ATP binding"/>
    <property type="evidence" value="ECO:0007669"/>
    <property type="project" value="UniProtKB-KW"/>
</dbReference>
<evidence type="ECO:0000259" key="7">
    <source>
        <dbReference type="PROSITE" id="PS51194"/>
    </source>
</evidence>
<dbReference type="CDD" id="cd00268">
    <property type="entry name" value="DEADc"/>
    <property type="match status" value="1"/>
</dbReference>
<evidence type="ECO:0000256" key="2">
    <source>
        <dbReference type="ARBA" id="ARBA00022801"/>
    </source>
</evidence>
<dbReference type="PROSITE" id="PS51194">
    <property type="entry name" value="HELICASE_CTER"/>
    <property type="match status" value="1"/>
</dbReference>
<dbReference type="PANTHER" id="PTHR47960">
    <property type="entry name" value="DEAD-BOX ATP-DEPENDENT RNA HELICASE 50"/>
    <property type="match status" value="1"/>
</dbReference>
<evidence type="ECO:0000256" key="3">
    <source>
        <dbReference type="ARBA" id="ARBA00022806"/>
    </source>
</evidence>
<dbReference type="InterPro" id="IPR027417">
    <property type="entry name" value="P-loop_NTPase"/>
</dbReference>
<evidence type="ECO:0000256" key="4">
    <source>
        <dbReference type="ARBA" id="ARBA00022840"/>
    </source>
</evidence>
<keyword evidence="3" id="KW-0347">Helicase</keyword>
<evidence type="ECO:0000256" key="5">
    <source>
        <dbReference type="SAM" id="SignalP"/>
    </source>
</evidence>
<feature type="domain" description="Helicase C-terminal" evidence="7">
    <location>
        <begin position="329"/>
        <end position="490"/>
    </location>
</feature>
<dbReference type="InterPro" id="IPR014001">
    <property type="entry name" value="Helicase_ATP-bd"/>
</dbReference>
<protein>
    <recommendedName>
        <fullName evidence="10">RNA helicase</fullName>
    </recommendedName>
</protein>
<dbReference type="Proteomes" id="UP001515480">
    <property type="component" value="Unassembled WGS sequence"/>
</dbReference>